<dbReference type="PANTHER" id="PTHR34984:SF1">
    <property type="entry name" value="CARBON STORAGE REGULATOR"/>
    <property type="match status" value="1"/>
</dbReference>
<evidence type="ECO:0000256" key="2">
    <source>
        <dbReference type="ARBA" id="ARBA00022845"/>
    </source>
</evidence>
<dbReference type="AlphaFoldDB" id="A0A6M3K8P3"/>
<dbReference type="GO" id="GO:0006109">
    <property type="term" value="P:regulation of carbohydrate metabolic process"/>
    <property type="evidence" value="ECO:0007669"/>
    <property type="project" value="InterPro"/>
</dbReference>
<sequence>MLLLARKRLETIRIGDAITVTVTRLSRGHVTLAVDAPRDVPLYREEVYQRILAAAETGNPPLHVVEDELDAADG</sequence>
<dbReference type="Pfam" id="PF02599">
    <property type="entry name" value="CsrA"/>
    <property type="match status" value="1"/>
</dbReference>
<gene>
    <name evidence="4" type="ORF">MM415A01127_0019</name>
</gene>
<protein>
    <submittedName>
        <fullName evidence="4">Putative carbon storage regulator</fullName>
    </submittedName>
</protein>
<dbReference type="GO" id="GO:0045947">
    <property type="term" value="P:negative regulation of translational initiation"/>
    <property type="evidence" value="ECO:0007669"/>
    <property type="project" value="TreeGrafter"/>
</dbReference>
<accession>A0A6M3K8P3</accession>
<evidence type="ECO:0000313" key="4">
    <source>
        <dbReference type="EMBL" id="QJA78163.1"/>
    </source>
</evidence>
<keyword evidence="1" id="KW-0963">Cytoplasm</keyword>
<evidence type="ECO:0000256" key="3">
    <source>
        <dbReference type="ARBA" id="ARBA00022884"/>
    </source>
</evidence>
<dbReference type="GO" id="GO:0048027">
    <property type="term" value="F:mRNA 5'-UTR binding"/>
    <property type="evidence" value="ECO:0007669"/>
    <property type="project" value="TreeGrafter"/>
</dbReference>
<dbReference type="GO" id="GO:0006402">
    <property type="term" value="P:mRNA catabolic process"/>
    <property type="evidence" value="ECO:0007669"/>
    <property type="project" value="InterPro"/>
</dbReference>
<evidence type="ECO:0000256" key="1">
    <source>
        <dbReference type="ARBA" id="ARBA00022490"/>
    </source>
</evidence>
<keyword evidence="3" id="KW-0694">RNA-binding</keyword>
<dbReference type="Gene3D" id="2.60.40.4380">
    <property type="entry name" value="Translational regulator CsrA"/>
    <property type="match status" value="1"/>
</dbReference>
<dbReference type="InterPro" id="IPR003751">
    <property type="entry name" value="CsrA"/>
</dbReference>
<dbReference type="PANTHER" id="PTHR34984">
    <property type="entry name" value="CARBON STORAGE REGULATOR"/>
    <property type="match status" value="1"/>
</dbReference>
<dbReference type="GO" id="GO:0005829">
    <property type="term" value="C:cytosol"/>
    <property type="evidence" value="ECO:0007669"/>
    <property type="project" value="TreeGrafter"/>
</dbReference>
<dbReference type="SUPFAM" id="SSF117130">
    <property type="entry name" value="CsrA-like"/>
    <property type="match status" value="1"/>
</dbReference>
<proteinExistence type="inferred from homology"/>
<keyword evidence="2" id="KW-0810">Translation regulation</keyword>
<organism evidence="4">
    <name type="scientific">viral metagenome</name>
    <dbReference type="NCBI Taxonomy" id="1070528"/>
    <lineage>
        <taxon>unclassified sequences</taxon>
        <taxon>metagenomes</taxon>
        <taxon>organismal metagenomes</taxon>
    </lineage>
</organism>
<reference evidence="4" key="1">
    <citation type="submission" date="2020-03" db="EMBL/GenBank/DDBJ databases">
        <title>The deep terrestrial virosphere.</title>
        <authorList>
            <person name="Holmfeldt K."/>
            <person name="Nilsson E."/>
            <person name="Simone D."/>
            <person name="Lopez-Fernandez M."/>
            <person name="Wu X."/>
            <person name="de Brujin I."/>
            <person name="Lundin D."/>
            <person name="Andersson A."/>
            <person name="Bertilsson S."/>
            <person name="Dopson M."/>
        </authorList>
    </citation>
    <scope>NUCLEOTIDE SEQUENCE</scope>
    <source>
        <strain evidence="4">MM415A01127</strain>
    </source>
</reference>
<dbReference type="HAMAP" id="MF_00167">
    <property type="entry name" value="CsrA"/>
    <property type="match status" value="1"/>
</dbReference>
<name>A0A6M3K8P3_9ZZZZ</name>
<dbReference type="EMBL" id="MT142322">
    <property type="protein sequence ID" value="QJA78163.1"/>
    <property type="molecule type" value="Genomic_DNA"/>
</dbReference>
<dbReference type="InterPro" id="IPR036107">
    <property type="entry name" value="CsrA_sf"/>
</dbReference>